<keyword evidence="9" id="KW-1185">Reference proteome</keyword>
<comment type="similarity">
    <text evidence="2 6">Belongs to the AB hydrolase superfamily. Lipase family.</text>
</comment>
<feature type="active site" description="Charge relay system" evidence="4">
    <location>
        <position position="329"/>
    </location>
</feature>
<feature type="active site" description="Nucleophile" evidence="4">
    <location>
        <position position="218"/>
    </location>
</feature>
<dbReference type="InterPro" id="IPR000734">
    <property type="entry name" value="TAG_lipase"/>
</dbReference>
<dbReference type="GO" id="GO:0016042">
    <property type="term" value="P:lipid catabolic process"/>
    <property type="evidence" value="ECO:0007669"/>
    <property type="project" value="TreeGrafter"/>
</dbReference>
<feature type="active site" description="Charge relay system" evidence="4">
    <location>
        <position position="242"/>
    </location>
</feature>
<comment type="subcellular location">
    <subcellularLocation>
        <location evidence="1">Secreted</location>
    </subcellularLocation>
</comment>
<dbReference type="Pfam" id="PF00151">
    <property type="entry name" value="Lipase"/>
    <property type="match status" value="1"/>
</dbReference>
<dbReference type="GO" id="GO:0052689">
    <property type="term" value="F:carboxylic ester hydrolase activity"/>
    <property type="evidence" value="ECO:0007669"/>
    <property type="project" value="InterPro"/>
</dbReference>
<feature type="binding site" evidence="5">
    <location>
        <position position="256"/>
    </location>
    <ligand>
        <name>Ca(2+)</name>
        <dbReference type="ChEBI" id="CHEBI:29108"/>
    </ligand>
</feature>
<evidence type="ECO:0000256" key="6">
    <source>
        <dbReference type="RuleBase" id="RU004262"/>
    </source>
</evidence>
<dbReference type="PANTHER" id="PTHR11610:SF173">
    <property type="entry name" value="LIPASE DOMAIN-CONTAINING PROTEIN-RELATED"/>
    <property type="match status" value="1"/>
</dbReference>
<dbReference type="SUPFAM" id="SSF53474">
    <property type="entry name" value="alpha/beta-Hydrolases"/>
    <property type="match status" value="1"/>
</dbReference>
<reference evidence="8" key="1">
    <citation type="submission" date="2021-02" db="EMBL/GenBank/DDBJ databases">
        <authorList>
            <person name="Nowell W R."/>
        </authorList>
    </citation>
    <scope>NUCLEOTIDE SEQUENCE</scope>
</reference>
<evidence type="ECO:0000256" key="4">
    <source>
        <dbReference type="PIRSR" id="PIRSR000865-1"/>
    </source>
</evidence>
<dbReference type="InterPro" id="IPR016272">
    <property type="entry name" value="Lipase_LIPH"/>
</dbReference>
<dbReference type="Gene3D" id="3.40.50.1820">
    <property type="entry name" value="alpha/beta hydrolase"/>
    <property type="match status" value="1"/>
</dbReference>
<evidence type="ECO:0000313" key="9">
    <source>
        <dbReference type="Proteomes" id="UP000663828"/>
    </source>
</evidence>
<dbReference type="InterPro" id="IPR029058">
    <property type="entry name" value="AB_hydrolase_fold"/>
</dbReference>
<evidence type="ECO:0000256" key="5">
    <source>
        <dbReference type="PIRSR" id="PIRSR000865-2"/>
    </source>
</evidence>
<proteinExistence type="inferred from homology"/>
<dbReference type="Proteomes" id="UP000663828">
    <property type="component" value="Unassembled WGS sequence"/>
</dbReference>
<accession>A0A814GUU4</accession>
<protein>
    <recommendedName>
        <fullName evidence="7">Lipase domain-containing protein</fullName>
    </recommendedName>
</protein>
<evidence type="ECO:0000313" key="8">
    <source>
        <dbReference type="EMBL" id="CAF1001001.1"/>
    </source>
</evidence>
<feature type="binding site" evidence="5">
    <location>
        <position position="261"/>
    </location>
    <ligand>
        <name>Ca(2+)</name>
        <dbReference type="ChEBI" id="CHEBI:29108"/>
    </ligand>
</feature>
<dbReference type="InterPro" id="IPR033906">
    <property type="entry name" value="Lipase_N"/>
</dbReference>
<dbReference type="EMBL" id="CAJNOR010000761">
    <property type="protein sequence ID" value="CAF1001001.1"/>
    <property type="molecule type" value="Genomic_DNA"/>
</dbReference>
<name>A0A814GUU4_ADIRI</name>
<evidence type="ECO:0000256" key="1">
    <source>
        <dbReference type="ARBA" id="ARBA00004613"/>
    </source>
</evidence>
<dbReference type="GO" id="GO:0005615">
    <property type="term" value="C:extracellular space"/>
    <property type="evidence" value="ECO:0007669"/>
    <property type="project" value="TreeGrafter"/>
</dbReference>
<sequence>MILFICIIVTINGRIIPLSTHSNSMLTIDTVTNTDFAIISKDNLRKNGWDNWEEPSTGPPEPGTSVCYSLVGCFDNDPPFDNAGLEVPQDPSIIKTDFLLFTSSQATSPEILEYDKNDKSIIDSKFNNSQWLRIIVHGFTNNRHSPWIPRLTEELLKLKDNEASAVLVVDWGSGAKFPFYNKAAANIRLVGKQISLILKKMKTLKKLSYDKVHCIGHSLGAHTCGYASNGINNQIGRITGLDPAGPFFEGKPNTVRLDQKDGKFVDVIHTNTEIALGIGLGSKDPSGHIDFYVNGGKQQPGCPSTVAGLIGGLLPGQSESGFEQSSCSHSRSHGYFIESIHSQCPYTAYQCQDFDSFRKGQCLSCETSGCSQMGFYAKDSVNRGNMYLSTKSNSPFCGHHYYIELSLNEDMMKTIGEIYVSLYSNYELLTNLSMTHKSNVEIKGGNILRHVFSSDIDYNNIDYAIIYFYKGKSLFNLGGPYANDIRISYLQVKSADGSLISDAVCDFNTTIPSFTEHTLLFNRHHK</sequence>
<comment type="caution">
    <text evidence="8">The sequence shown here is derived from an EMBL/GenBank/DDBJ whole genome shotgun (WGS) entry which is preliminary data.</text>
</comment>
<gene>
    <name evidence="8" type="ORF">XAT740_LOCUS13206</name>
</gene>
<evidence type="ECO:0000256" key="3">
    <source>
        <dbReference type="ARBA" id="ARBA00022525"/>
    </source>
</evidence>
<dbReference type="PIRSF" id="PIRSF000865">
    <property type="entry name" value="Lipoprotein_lipase_LIPH"/>
    <property type="match status" value="1"/>
</dbReference>
<dbReference type="AlphaFoldDB" id="A0A814GUU4"/>
<organism evidence="8 9">
    <name type="scientific">Adineta ricciae</name>
    <name type="common">Rotifer</name>
    <dbReference type="NCBI Taxonomy" id="249248"/>
    <lineage>
        <taxon>Eukaryota</taxon>
        <taxon>Metazoa</taxon>
        <taxon>Spiralia</taxon>
        <taxon>Gnathifera</taxon>
        <taxon>Rotifera</taxon>
        <taxon>Eurotatoria</taxon>
        <taxon>Bdelloidea</taxon>
        <taxon>Adinetida</taxon>
        <taxon>Adinetidae</taxon>
        <taxon>Adineta</taxon>
    </lineage>
</organism>
<feature type="domain" description="Lipase" evidence="7">
    <location>
        <begin position="65"/>
        <end position="396"/>
    </location>
</feature>
<dbReference type="GO" id="GO:0046872">
    <property type="term" value="F:metal ion binding"/>
    <property type="evidence" value="ECO:0007669"/>
    <property type="project" value="UniProtKB-KW"/>
</dbReference>
<keyword evidence="5" id="KW-0106">Calcium</keyword>
<evidence type="ECO:0000256" key="2">
    <source>
        <dbReference type="ARBA" id="ARBA00010701"/>
    </source>
</evidence>
<keyword evidence="3" id="KW-0964">Secreted</keyword>
<dbReference type="PANTHER" id="PTHR11610">
    <property type="entry name" value="LIPASE"/>
    <property type="match status" value="1"/>
</dbReference>
<dbReference type="PRINTS" id="PR00821">
    <property type="entry name" value="TAGLIPASE"/>
</dbReference>
<evidence type="ECO:0000259" key="7">
    <source>
        <dbReference type="Pfam" id="PF00151"/>
    </source>
</evidence>
<dbReference type="GO" id="GO:0016298">
    <property type="term" value="F:lipase activity"/>
    <property type="evidence" value="ECO:0007669"/>
    <property type="project" value="InterPro"/>
</dbReference>
<feature type="binding site" evidence="5">
    <location>
        <position position="258"/>
    </location>
    <ligand>
        <name>Ca(2+)</name>
        <dbReference type="ChEBI" id="CHEBI:29108"/>
    </ligand>
</feature>
<dbReference type="InterPro" id="IPR013818">
    <property type="entry name" value="Lipase"/>
</dbReference>
<dbReference type="CDD" id="cd00707">
    <property type="entry name" value="Pancreat_lipase_like"/>
    <property type="match status" value="1"/>
</dbReference>
<keyword evidence="5" id="KW-0479">Metal-binding</keyword>